<accession>A0A5J9SY29</accession>
<organism evidence="2 3">
    <name type="scientific">Eragrostis curvula</name>
    <name type="common">weeping love grass</name>
    <dbReference type="NCBI Taxonomy" id="38414"/>
    <lineage>
        <taxon>Eukaryota</taxon>
        <taxon>Viridiplantae</taxon>
        <taxon>Streptophyta</taxon>
        <taxon>Embryophyta</taxon>
        <taxon>Tracheophyta</taxon>
        <taxon>Spermatophyta</taxon>
        <taxon>Magnoliopsida</taxon>
        <taxon>Liliopsida</taxon>
        <taxon>Poales</taxon>
        <taxon>Poaceae</taxon>
        <taxon>PACMAD clade</taxon>
        <taxon>Chloridoideae</taxon>
        <taxon>Eragrostideae</taxon>
        <taxon>Eragrostidinae</taxon>
        <taxon>Eragrostis</taxon>
    </lineage>
</organism>
<sequence length="549" mass="61476">MVLIWKSTFSVHYFWTPAVDFLKDISLAFSTTSLPVELSDVQHTQETRVREPQEEDQDMKTLSSSTSFEAILLKFAKDRFVERQPRTTAQSTGLIMVDLVKYYAVFPVLPAFMEWGRKGYFQTQVIEGAAKPPPYLAVLAADRDQPRRPKLACAFPDIYCSNRRALLPEYSLPTKQIDHRSSLVRDLPVAVAAALHLDAPSACPGNHRLSMPSNHLAKPSSLVVVVFWLERSPLFWSAMPDEELMRDYPPLYGRGPLTVRPRLARDMGGTNHEVRMEAHLGPNPRPDEYRHVHYTLAAVARQLHGLPPYPPEEEFWGRLHALPPALRRMMEWLDQLITTHLTPMSQANGCPRGAPWSDANRPRDPPSLQVARTRSPPSALGMVVANAVVPRERGRSGLPCRIEAYLGLEPCVFECRRVFYELANILVQLEGWGHLSPESDFWRHGVPLPHGLRNAVDQFELELARRLPSATWAGPPMAEAMRRDPAVSPPCLAAAEGWPGARAPHSDTCADSDSDSDLLDECFSFGGYDPARECCMVDSAEGHVEDLGD</sequence>
<reference evidence="2 3" key="1">
    <citation type="journal article" date="2019" name="Sci. Rep.">
        <title>A high-quality genome of Eragrostis curvula grass provides insights into Poaceae evolution and supports new strategies to enhance forage quality.</title>
        <authorList>
            <person name="Carballo J."/>
            <person name="Santos B.A.C.M."/>
            <person name="Zappacosta D."/>
            <person name="Garbus I."/>
            <person name="Selva J.P."/>
            <person name="Gallo C.A."/>
            <person name="Diaz A."/>
            <person name="Albertini E."/>
            <person name="Caccamo M."/>
            <person name="Echenique V."/>
        </authorList>
    </citation>
    <scope>NUCLEOTIDE SEQUENCE [LARGE SCALE GENOMIC DNA]</scope>
    <source>
        <strain evidence="3">cv. Victoria</strain>
        <tissue evidence="2">Leaf</tissue>
    </source>
</reference>
<evidence type="ECO:0000313" key="3">
    <source>
        <dbReference type="Proteomes" id="UP000324897"/>
    </source>
</evidence>
<proteinExistence type="predicted"/>
<feature type="region of interest" description="Disordered" evidence="1">
    <location>
        <begin position="347"/>
        <end position="375"/>
    </location>
</feature>
<dbReference type="EMBL" id="RWGY01000125">
    <property type="protein sequence ID" value="TVU03959.1"/>
    <property type="molecule type" value="Genomic_DNA"/>
</dbReference>
<gene>
    <name evidence="2" type="ORF">EJB05_50486</name>
</gene>
<name>A0A5J9SY29_9POAL</name>
<dbReference type="AlphaFoldDB" id="A0A5J9SY29"/>
<feature type="non-terminal residue" evidence="2">
    <location>
        <position position="1"/>
    </location>
</feature>
<dbReference type="Proteomes" id="UP000324897">
    <property type="component" value="Unassembled WGS sequence"/>
</dbReference>
<protein>
    <submittedName>
        <fullName evidence="2">Uncharacterized protein</fullName>
    </submittedName>
</protein>
<dbReference type="Gramene" id="TVU03959">
    <property type="protein sequence ID" value="TVU03959"/>
    <property type="gene ID" value="EJB05_50486"/>
</dbReference>
<evidence type="ECO:0000313" key="2">
    <source>
        <dbReference type="EMBL" id="TVU03959.1"/>
    </source>
</evidence>
<keyword evidence="3" id="KW-1185">Reference proteome</keyword>
<evidence type="ECO:0000256" key="1">
    <source>
        <dbReference type="SAM" id="MobiDB-lite"/>
    </source>
</evidence>
<comment type="caution">
    <text evidence="2">The sequence shown here is derived from an EMBL/GenBank/DDBJ whole genome shotgun (WGS) entry which is preliminary data.</text>
</comment>